<evidence type="ECO:0000313" key="2">
    <source>
        <dbReference type="EMBL" id="CAI9978959.1"/>
    </source>
</evidence>
<comment type="caution">
    <text evidence="2">The sequence shown here is derived from an EMBL/GenBank/DDBJ whole genome shotgun (WGS) entry which is preliminary data.</text>
</comment>
<dbReference type="EMBL" id="CATOUU010001186">
    <property type="protein sequence ID" value="CAI9978959.1"/>
    <property type="molecule type" value="Genomic_DNA"/>
</dbReference>
<keyword evidence="1" id="KW-0732">Signal</keyword>
<organism evidence="2">
    <name type="scientific">Hexamita inflata</name>
    <dbReference type="NCBI Taxonomy" id="28002"/>
    <lineage>
        <taxon>Eukaryota</taxon>
        <taxon>Metamonada</taxon>
        <taxon>Diplomonadida</taxon>
        <taxon>Hexamitidae</taxon>
        <taxon>Hexamitinae</taxon>
        <taxon>Hexamita</taxon>
    </lineage>
</organism>
<evidence type="ECO:0000313" key="3">
    <source>
        <dbReference type="EMBL" id="CAL5984910.1"/>
    </source>
</evidence>
<dbReference type="EMBL" id="CAXDID020000017">
    <property type="protein sequence ID" value="CAL5984910.1"/>
    <property type="molecule type" value="Genomic_DNA"/>
</dbReference>
<feature type="chain" id="PRO_5041636510" evidence="1">
    <location>
        <begin position="18"/>
        <end position="230"/>
    </location>
</feature>
<sequence length="230" mass="26397">MINIVLILMGCLEQCSLEKTNTDITIVCDNFNECQDTFQVKLKTTISYFVRNQTLLFSKNVTKAGIQNITFNCDNIISATLCKIQAPILEAELFIQGDAEYEIIDQEVNLFNALDDVREAYLEQVKQMRENKKVKVTKQIITFQITQEDIEKAFNISKNAAEAPKEEAKTEQKAPEPEINKNLKFNQKIVHKINQIGGKVKTDFMNLSIKWKIVTVAMLTVSQYMFWQIA</sequence>
<proteinExistence type="predicted"/>
<evidence type="ECO:0000313" key="4">
    <source>
        <dbReference type="Proteomes" id="UP001642409"/>
    </source>
</evidence>
<protein>
    <submittedName>
        <fullName evidence="3">Hypothetical_protein</fullName>
    </submittedName>
</protein>
<dbReference type="AlphaFoldDB" id="A0AA86RIE7"/>
<feature type="signal peptide" evidence="1">
    <location>
        <begin position="1"/>
        <end position="17"/>
    </location>
</feature>
<dbReference type="Proteomes" id="UP001642409">
    <property type="component" value="Unassembled WGS sequence"/>
</dbReference>
<reference evidence="3 4" key="2">
    <citation type="submission" date="2024-07" db="EMBL/GenBank/DDBJ databases">
        <authorList>
            <person name="Akdeniz Z."/>
        </authorList>
    </citation>
    <scope>NUCLEOTIDE SEQUENCE [LARGE SCALE GENOMIC DNA]</scope>
</reference>
<reference evidence="2" key="1">
    <citation type="submission" date="2023-06" db="EMBL/GenBank/DDBJ databases">
        <authorList>
            <person name="Kurt Z."/>
        </authorList>
    </citation>
    <scope>NUCLEOTIDE SEQUENCE</scope>
</reference>
<keyword evidence="4" id="KW-1185">Reference proteome</keyword>
<evidence type="ECO:0000256" key="1">
    <source>
        <dbReference type="SAM" id="SignalP"/>
    </source>
</evidence>
<gene>
    <name evidence="2" type="ORF">HINF_LOCUS66604</name>
    <name evidence="3" type="ORF">HINF_LOCUS8371</name>
</gene>
<name>A0AA86RIE7_9EUKA</name>
<accession>A0AA86RIE7</accession>